<proteinExistence type="predicted"/>
<comment type="caution">
    <text evidence="2">The sequence shown here is derived from an EMBL/GenBank/DDBJ whole genome shotgun (WGS) entry which is preliminary data.</text>
</comment>
<keyword evidence="3" id="KW-1185">Reference proteome</keyword>
<dbReference type="EMBL" id="CAXLJM020000096">
    <property type="protein sequence ID" value="CAL8133185.1"/>
    <property type="molecule type" value="Genomic_DNA"/>
</dbReference>
<accession>A0ABP1RQM2</accession>
<feature type="chain" id="PRO_5047083469" evidence="1">
    <location>
        <begin position="31"/>
        <end position="167"/>
    </location>
</feature>
<protein>
    <submittedName>
        <fullName evidence="2">Uncharacterized protein</fullName>
    </submittedName>
</protein>
<reference evidence="2 3" key="1">
    <citation type="submission" date="2024-08" db="EMBL/GenBank/DDBJ databases">
        <authorList>
            <person name="Cucini C."/>
            <person name="Frati F."/>
        </authorList>
    </citation>
    <scope>NUCLEOTIDE SEQUENCE [LARGE SCALE GENOMIC DNA]</scope>
</reference>
<evidence type="ECO:0000256" key="1">
    <source>
        <dbReference type="SAM" id="SignalP"/>
    </source>
</evidence>
<sequence length="167" mass="19550">MGFRFQETYPWFGFLVKLQLIIWMMACADARASPQKHHQDAGTRALEDNKGHLVYVDELNIQPSYENSVNPFLSHVEQARNKRLNPIHNHHKHLKIQISKNKINAFAIDEYDDDKDSMNYPLEVDPEKPHFMEEDSYADTTAEDPKDFGDDEKNFKNMLDVLFSSDY</sequence>
<organism evidence="2 3">
    <name type="scientific">Orchesella dallaii</name>
    <dbReference type="NCBI Taxonomy" id="48710"/>
    <lineage>
        <taxon>Eukaryota</taxon>
        <taxon>Metazoa</taxon>
        <taxon>Ecdysozoa</taxon>
        <taxon>Arthropoda</taxon>
        <taxon>Hexapoda</taxon>
        <taxon>Collembola</taxon>
        <taxon>Entomobryomorpha</taxon>
        <taxon>Entomobryoidea</taxon>
        <taxon>Orchesellidae</taxon>
        <taxon>Orchesellinae</taxon>
        <taxon>Orchesella</taxon>
    </lineage>
</organism>
<evidence type="ECO:0000313" key="3">
    <source>
        <dbReference type="Proteomes" id="UP001642540"/>
    </source>
</evidence>
<name>A0ABP1RQM2_9HEXA</name>
<feature type="signal peptide" evidence="1">
    <location>
        <begin position="1"/>
        <end position="30"/>
    </location>
</feature>
<keyword evidence="1" id="KW-0732">Signal</keyword>
<dbReference type="Proteomes" id="UP001642540">
    <property type="component" value="Unassembled WGS sequence"/>
</dbReference>
<gene>
    <name evidence="2" type="ORF">ODALV1_LOCUS24952</name>
</gene>
<evidence type="ECO:0000313" key="2">
    <source>
        <dbReference type="EMBL" id="CAL8133185.1"/>
    </source>
</evidence>